<dbReference type="InterPro" id="IPR041578">
    <property type="entry name" value="PIN_8"/>
</dbReference>
<gene>
    <name evidence="2" type="ORF">B6D06_07235</name>
</gene>
<proteinExistence type="predicted"/>
<dbReference type="RefSeq" id="WP_086320673.1">
    <property type="nucleotide sequence ID" value="NZ_NASK01000097.1"/>
</dbReference>
<dbReference type="AlphaFoldDB" id="A0A242NU02"/>
<dbReference type="Proteomes" id="UP000194968">
    <property type="component" value="Unassembled WGS sequence"/>
</dbReference>
<dbReference type="OrthoDB" id="9182727at2"/>
<organism evidence="2 3">
    <name type="scientific">Gilliamella apis</name>
    <dbReference type="NCBI Taxonomy" id="1970738"/>
    <lineage>
        <taxon>Bacteria</taxon>
        <taxon>Pseudomonadati</taxon>
        <taxon>Pseudomonadota</taxon>
        <taxon>Gammaproteobacteria</taxon>
        <taxon>Orbales</taxon>
        <taxon>Orbaceae</taxon>
        <taxon>Gilliamella</taxon>
    </lineage>
</organism>
<evidence type="ECO:0000313" key="3">
    <source>
        <dbReference type="Proteomes" id="UP000194968"/>
    </source>
</evidence>
<protein>
    <recommendedName>
        <fullName evidence="1">PIN like domain-containing protein</fullName>
    </recommendedName>
</protein>
<comment type="caution">
    <text evidence="2">The sequence shown here is derived from an EMBL/GenBank/DDBJ whole genome shotgun (WGS) entry which is preliminary data.</text>
</comment>
<name>A0A242NU02_9GAMM</name>
<dbReference type="EMBL" id="NASK01000097">
    <property type="protein sequence ID" value="OTQ49149.1"/>
    <property type="molecule type" value="Genomic_DNA"/>
</dbReference>
<evidence type="ECO:0000313" key="2">
    <source>
        <dbReference type="EMBL" id="OTQ49149.1"/>
    </source>
</evidence>
<feature type="domain" description="PIN like" evidence="1">
    <location>
        <begin position="26"/>
        <end position="276"/>
    </location>
</feature>
<sequence>MNKNFKAYTPITERQIDAVWRNSATLFILDTNILLNLYSYRKNTQEDFFRILEKLKDRIWIPYHVMLEYHRNRLKVINDKENTINEIIKWCKDIRLEFPNDLLEKKDEKSIPQIFKDFSRKYPDLKDEWDKIKKDINNTFSENKESYIERIKQVTDNGVGINNHDKVYDSLKNILKNIGTAYDEKFIENIKEIGKERYSHKRPPGYKDVSKDQDEDNVYYHNGCAIPYKYGDLIIWEEIKRYVNNGNNPLKIQNIVFVTDDNKDDWVQKHYSGEKTISMARYELFDELLTEAKHISHFLIADAESFVKQSNKHFNLKLDDGSVRDIKNTANNSRIFFTDQDIFEINNNRFEKTSVNPDSLNFRPRSFRSLKYNLMKQINSLKDEINFVEMLLSESRSREEEINLRRRLIKLEDRLYDYSKQLKTLDSTDKLDFYKSTIDRSKEE</sequence>
<evidence type="ECO:0000259" key="1">
    <source>
        <dbReference type="Pfam" id="PF18476"/>
    </source>
</evidence>
<reference evidence="2 3" key="1">
    <citation type="submission" date="2017-03" db="EMBL/GenBank/DDBJ databases">
        <title>Comparative genomics of honeybee gut symbionts reveal geographically distinct and subgroup specific antibiotic resistance.</title>
        <authorList>
            <person name="Ludvigsen J."/>
            <person name="Porcellato D."/>
            <person name="Labee-Lund T.M."/>
            <person name="Amdam G.V."/>
            <person name="Rudi K."/>
        </authorList>
    </citation>
    <scope>NUCLEOTIDE SEQUENCE [LARGE SCALE GENOMIC DNA]</scope>
    <source>
        <strain evidence="2 3">A-4-12</strain>
    </source>
</reference>
<accession>A0A242NU02</accession>
<dbReference type="Pfam" id="PF18476">
    <property type="entry name" value="PIN_8"/>
    <property type="match status" value="1"/>
</dbReference>